<reference evidence="2 3" key="1">
    <citation type="journal article" date="2018" name="Nat. Ecol. Evol.">
        <title>Genomic signatures of mitonuclear coevolution across populations of Tigriopus californicus.</title>
        <authorList>
            <person name="Barreto F.S."/>
            <person name="Watson E.T."/>
            <person name="Lima T.G."/>
            <person name="Willett C.S."/>
            <person name="Edmands S."/>
            <person name="Li W."/>
            <person name="Burton R.S."/>
        </authorList>
    </citation>
    <scope>NUCLEOTIDE SEQUENCE [LARGE SCALE GENOMIC DNA]</scope>
    <source>
        <strain evidence="2 3">San Diego</strain>
    </source>
</reference>
<comment type="caution">
    <text evidence="2">The sequence shown here is derived from an EMBL/GenBank/DDBJ whole genome shotgun (WGS) entry which is preliminary data.</text>
</comment>
<dbReference type="AlphaFoldDB" id="A0A553PFT1"/>
<keyword evidence="3" id="KW-1185">Reference proteome</keyword>
<accession>A0A553PFT1</accession>
<protein>
    <submittedName>
        <fullName evidence="2">Uncharacterized protein</fullName>
    </submittedName>
</protein>
<feature type="compositionally biased region" description="Polar residues" evidence="1">
    <location>
        <begin position="99"/>
        <end position="108"/>
    </location>
</feature>
<sequence>MTAQTHPIDGIPHLRRGRLPKGFAHVGKDGVDACIGVIDQNIQFAILLSLDTLKELLHFGIIPMIHDHRLGLSATGFNFRATCLQVTLTTTRDVDKSPGLTQLKSDAPTNPARGTRHKTDGTFQIGTHAGLDMVREICDSWTLQTEVWLRLLLLIIVHIGSQSEVLRDCSGDGFESVDYLIDPSDAESPKAFLAVKIDAKSSRSVIHFSRALAHCQTLGSEVWQVLDGQPEWQAVMDHALKKNQHSVWIHAIPIEPYSTSGDQDQLKARAQEGRGLPIRWPQTREPADYSRFIGGDESEKCVTVKKNEPHLWELTPCDNRYFVACVKRHCQEPK</sequence>
<evidence type="ECO:0000313" key="2">
    <source>
        <dbReference type="EMBL" id="TRY76530.1"/>
    </source>
</evidence>
<evidence type="ECO:0000313" key="3">
    <source>
        <dbReference type="Proteomes" id="UP000318571"/>
    </source>
</evidence>
<gene>
    <name evidence="2" type="ORF">TCAL_17025</name>
</gene>
<evidence type="ECO:0000256" key="1">
    <source>
        <dbReference type="SAM" id="MobiDB-lite"/>
    </source>
</evidence>
<dbReference type="InterPro" id="IPR016186">
    <property type="entry name" value="C-type_lectin-like/link_sf"/>
</dbReference>
<dbReference type="CDD" id="cd00037">
    <property type="entry name" value="CLECT"/>
    <property type="match status" value="1"/>
</dbReference>
<dbReference type="Proteomes" id="UP000318571">
    <property type="component" value="Chromosome 5"/>
</dbReference>
<name>A0A553PFT1_TIGCA</name>
<organism evidence="2 3">
    <name type="scientific">Tigriopus californicus</name>
    <name type="common">Marine copepod</name>
    <dbReference type="NCBI Taxonomy" id="6832"/>
    <lineage>
        <taxon>Eukaryota</taxon>
        <taxon>Metazoa</taxon>
        <taxon>Ecdysozoa</taxon>
        <taxon>Arthropoda</taxon>
        <taxon>Crustacea</taxon>
        <taxon>Multicrustacea</taxon>
        <taxon>Hexanauplia</taxon>
        <taxon>Copepoda</taxon>
        <taxon>Harpacticoida</taxon>
        <taxon>Harpacticidae</taxon>
        <taxon>Tigriopus</taxon>
    </lineage>
</organism>
<proteinExistence type="predicted"/>
<dbReference type="EMBL" id="VCGU01000004">
    <property type="protein sequence ID" value="TRY76530.1"/>
    <property type="molecule type" value="Genomic_DNA"/>
</dbReference>
<dbReference type="SUPFAM" id="SSF56436">
    <property type="entry name" value="C-type lectin-like"/>
    <property type="match status" value="1"/>
</dbReference>
<dbReference type="InterPro" id="IPR016187">
    <property type="entry name" value="CTDL_fold"/>
</dbReference>
<feature type="region of interest" description="Disordered" evidence="1">
    <location>
        <begin position="97"/>
        <end position="119"/>
    </location>
</feature>
<dbReference type="Gene3D" id="3.10.100.10">
    <property type="entry name" value="Mannose-Binding Protein A, subunit A"/>
    <property type="match status" value="1"/>
</dbReference>